<keyword evidence="5" id="KW-0598">Phosphotransferase system</keyword>
<reference evidence="10 11" key="1">
    <citation type="submission" date="2011-08" db="EMBL/GenBank/DDBJ databases">
        <title>The Genome Sequence of Selenomonas noxia F0398.</title>
        <authorList>
            <consortium name="The Broad Institute Genome Sequencing Platform"/>
            <person name="Earl A."/>
            <person name="Ward D."/>
            <person name="Feldgarden M."/>
            <person name="Gevers D."/>
            <person name="Izard J."/>
            <person name="Ganesan A."/>
            <person name="Blanton J.M."/>
            <person name="Baranova O.V."/>
            <person name="Tanner A.C."/>
            <person name="Dewhirst F.E."/>
            <person name="Young S.K."/>
            <person name="Zeng Q."/>
            <person name="Gargeya S."/>
            <person name="Fitzgerald M."/>
            <person name="Haas B."/>
            <person name="Abouelleil A."/>
            <person name="Alvarado L."/>
            <person name="Arachchi H.M."/>
            <person name="Berlin A."/>
            <person name="Brown A."/>
            <person name="Chapman S.B."/>
            <person name="Chen Z."/>
            <person name="Dunbar C."/>
            <person name="Freedman E."/>
            <person name="Gearin G."/>
            <person name="Gellesch M."/>
            <person name="Goldberg J."/>
            <person name="Griggs A."/>
            <person name="Gujja S."/>
            <person name="Heiman D."/>
            <person name="Howarth C."/>
            <person name="Larson L."/>
            <person name="Lui A."/>
            <person name="MacDonald P.J.P."/>
            <person name="Montmayeur A."/>
            <person name="Murphy C."/>
            <person name="Neiman D."/>
            <person name="Pearson M."/>
            <person name="Priest M."/>
            <person name="Roberts A."/>
            <person name="Saif S."/>
            <person name="Shea T."/>
            <person name="Shenoy N."/>
            <person name="Sisk P."/>
            <person name="Stolte C."/>
            <person name="Sykes S."/>
            <person name="Wortman J."/>
            <person name="Nusbaum C."/>
            <person name="Birren B."/>
        </authorList>
    </citation>
    <scope>NUCLEOTIDE SEQUENCE [LARGE SCALE GENOMIC DNA]</scope>
    <source>
        <strain evidence="10 11">F0398</strain>
    </source>
</reference>
<keyword evidence="11" id="KW-1185">Reference proteome</keyword>
<evidence type="ECO:0000256" key="9">
    <source>
        <dbReference type="SAM" id="Phobius"/>
    </source>
</evidence>
<dbReference type="PANTHER" id="PTHR32502">
    <property type="entry name" value="N-ACETYLGALACTOSAMINE PERMEASE II COMPONENT-RELATED"/>
    <property type="match status" value="1"/>
</dbReference>
<comment type="caution">
    <text evidence="10">The sequence shown here is derived from an EMBL/GenBank/DDBJ whole genome shotgun (WGS) entry which is preliminary data.</text>
</comment>
<dbReference type="Proteomes" id="UP000003175">
    <property type="component" value="Unassembled WGS sequence"/>
</dbReference>
<dbReference type="NCBIfam" id="NF008315">
    <property type="entry name" value="PRK11103.1"/>
    <property type="match status" value="1"/>
</dbReference>
<dbReference type="InterPro" id="IPR004704">
    <property type="entry name" value="PTS_IID_man"/>
</dbReference>
<feature type="transmembrane region" description="Helical" evidence="9">
    <location>
        <begin position="230"/>
        <end position="247"/>
    </location>
</feature>
<protein>
    <recommendedName>
        <fullName evidence="12">Mannose permease IID component</fullName>
    </recommendedName>
</protein>
<dbReference type="RefSeq" id="WP_006696913.1">
    <property type="nucleotide sequence ID" value="NZ_JH376860.1"/>
</dbReference>
<dbReference type="NCBIfam" id="TIGR00828">
    <property type="entry name" value="EIID-AGA"/>
    <property type="match status" value="1"/>
</dbReference>
<evidence type="ECO:0000256" key="5">
    <source>
        <dbReference type="ARBA" id="ARBA00022683"/>
    </source>
</evidence>
<dbReference type="PANTHER" id="PTHR32502:SF5">
    <property type="entry name" value="N-ACETYLGALACTOSAMINE PERMEASE IID COMPONENT-RELATED"/>
    <property type="match status" value="1"/>
</dbReference>
<evidence type="ECO:0000313" key="11">
    <source>
        <dbReference type="Proteomes" id="UP000003175"/>
    </source>
</evidence>
<evidence type="ECO:0000256" key="2">
    <source>
        <dbReference type="ARBA" id="ARBA00022448"/>
    </source>
</evidence>
<sequence>MEKKLTKSDLFWIFMRSNLQQASFNFERIHALGFCFDMVPVIKRLYHDKAEQAAALKRHLNFFNVTPACAGPVLGVTAAMEEARANGADVSDGTINSIKIGLMGPLCGVGDPVFWGTLRPITAALGASLAIGGSLLGPVIFFLLFNIVRLASLYFGVVYGYNKGIDLVVRDLGGNLLQKITEGATILGMFVMGALIAKWTHIDIPVVVSEIMSPDGTVVVTTVQNILDQLMPGMLGLGLTLLLCKLLRQNINPITLIFGLFAVGIIGAWLGILA</sequence>
<evidence type="ECO:0000256" key="6">
    <source>
        <dbReference type="ARBA" id="ARBA00022692"/>
    </source>
</evidence>
<evidence type="ECO:0000313" key="10">
    <source>
        <dbReference type="EMBL" id="EHG24036.1"/>
    </source>
</evidence>
<keyword evidence="6 9" id="KW-0812">Transmembrane</keyword>
<evidence type="ECO:0000256" key="3">
    <source>
        <dbReference type="ARBA" id="ARBA00022475"/>
    </source>
</evidence>
<feature type="transmembrane region" description="Helical" evidence="9">
    <location>
        <begin position="254"/>
        <end position="272"/>
    </location>
</feature>
<organism evidence="10 11">
    <name type="scientific">Selenomonas noxia F0398</name>
    <dbReference type="NCBI Taxonomy" id="702437"/>
    <lineage>
        <taxon>Bacteria</taxon>
        <taxon>Bacillati</taxon>
        <taxon>Bacillota</taxon>
        <taxon>Negativicutes</taxon>
        <taxon>Selenomonadales</taxon>
        <taxon>Selenomonadaceae</taxon>
        <taxon>Selenomonas</taxon>
    </lineage>
</organism>
<comment type="subcellular location">
    <subcellularLocation>
        <location evidence="1">Cell membrane</location>
        <topology evidence="1">Multi-pass membrane protein</topology>
    </subcellularLocation>
</comment>
<dbReference type="PROSITE" id="PS51108">
    <property type="entry name" value="PTS_EIID"/>
    <property type="match status" value="1"/>
</dbReference>
<keyword evidence="7 9" id="KW-1133">Transmembrane helix</keyword>
<keyword evidence="8 9" id="KW-0472">Membrane</keyword>
<evidence type="ECO:0008006" key="12">
    <source>
        <dbReference type="Google" id="ProtNLM"/>
    </source>
</evidence>
<keyword evidence="4" id="KW-0762">Sugar transport</keyword>
<evidence type="ECO:0000256" key="8">
    <source>
        <dbReference type="ARBA" id="ARBA00023136"/>
    </source>
</evidence>
<dbReference type="InterPro" id="IPR050303">
    <property type="entry name" value="GatZ_KbaZ_carbometab"/>
</dbReference>
<evidence type="ECO:0000256" key="1">
    <source>
        <dbReference type="ARBA" id="ARBA00004651"/>
    </source>
</evidence>
<gene>
    <name evidence="10" type="ORF">HMPREF9432_01710</name>
</gene>
<accession>A0ABP2MP84</accession>
<dbReference type="EMBL" id="ADGH01000016">
    <property type="protein sequence ID" value="EHG24036.1"/>
    <property type="molecule type" value="Genomic_DNA"/>
</dbReference>
<keyword evidence="2" id="KW-0813">Transport</keyword>
<evidence type="ECO:0000256" key="7">
    <source>
        <dbReference type="ARBA" id="ARBA00022989"/>
    </source>
</evidence>
<dbReference type="Pfam" id="PF03613">
    <property type="entry name" value="EIID-AGA"/>
    <property type="match status" value="1"/>
</dbReference>
<evidence type="ECO:0000256" key="4">
    <source>
        <dbReference type="ARBA" id="ARBA00022597"/>
    </source>
</evidence>
<name>A0ABP2MP84_9FIRM</name>
<proteinExistence type="predicted"/>
<keyword evidence="3" id="KW-1003">Cell membrane</keyword>
<feature type="transmembrane region" description="Helical" evidence="9">
    <location>
        <begin position="183"/>
        <end position="202"/>
    </location>
</feature>